<sequence>MRTPSTAAASTSGSASRSTITSLPATCLRPGTPSGSAPTRNTARHSAASRFTGPPMNIVFGLAASLAHCGNTL</sequence>
<evidence type="ECO:0000256" key="1">
    <source>
        <dbReference type="SAM" id="MobiDB-lite"/>
    </source>
</evidence>
<feature type="region of interest" description="Disordered" evidence="1">
    <location>
        <begin position="1"/>
        <end position="53"/>
    </location>
</feature>
<dbReference type="EMBL" id="CSAD01000019">
    <property type="protein sequence ID" value="COU75582.1"/>
    <property type="molecule type" value="Genomic_DNA"/>
</dbReference>
<accession>A0A655HPA4</accession>
<gene>
    <name evidence="2" type="ORF">ERS007679_00308</name>
</gene>
<dbReference type="AlphaFoldDB" id="A0A655HPA4"/>
<protein>
    <submittedName>
        <fullName evidence="2">Uncharacterized protein</fullName>
    </submittedName>
</protein>
<dbReference type="Proteomes" id="UP000045842">
    <property type="component" value="Unassembled WGS sequence"/>
</dbReference>
<evidence type="ECO:0000313" key="2">
    <source>
        <dbReference type="EMBL" id="COU75582.1"/>
    </source>
</evidence>
<reference evidence="2 3" key="1">
    <citation type="submission" date="2015-03" db="EMBL/GenBank/DDBJ databases">
        <authorList>
            <consortium name="Pathogen Informatics"/>
        </authorList>
    </citation>
    <scope>NUCLEOTIDE SEQUENCE [LARGE SCALE GENOMIC DNA]</scope>
    <source>
        <strain evidence="2 3">G09801536</strain>
    </source>
</reference>
<evidence type="ECO:0000313" key="3">
    <source>
        <dbReference type="Proteomes" id="UP000045842"/>
    </source>
</evidence>
<feature type="compositionally biased region" description="Low complexity" evidence="1">
    <location>
        <begin position="1"/>
        <end position="22"/>
    </location>
</feature>
<name>A0A655HPA4_MYCTX</name>
<proteinExistence type="predicted"/>
<organism evidence="2 3">
    <name type="scientific">Mycobacterium tuberculosis</name>
    <dbReference type="NCBI Taxonomy" id="1773"/>
    <lineage>
        <taxon>Bacteria</taxon>
        <taxon>Bacillati</taxon>
        <taxon>Actinomycetota</taxon>
        <taxon>Actinomycetes</taxon>
        <taxon>Mycobacteriales</taxon>
        <taxon>Mycobacteriaceae</taxon>
        <taxon>Mycobacterium</taxon>
        <taxon>Mycobacterium tuberculosis complex</taxon>
    </lineage>
</organism>